<name>A0AA40B6Y5_9PEZI</name>
<dbReference type="Proteomes" id="UP001172101">
    <property type="component" value="Unassembled WGS sequence"/>
</dbReference>
<gene>
    <name evidence="2" type="ORF">B0T26DRAFT_639841</name>
</gene>
<organism evidence="2 3">
    <name type="scientific">Lasiosphaeria miniovina</name>
    <dbReference type="NCBI Taxonomy" id="1954250"/>
    <lineage>
        <taxon>Eukaryota</taxon>
        <taxon>Fungi</taxon>
        <taxon>Dikarya</taxon>
        <taxon>Ascomycota</taxon>
        <taxon>Pezizomycotina</taxon>
        <taxon>Sordariomycetes</taxon>
        <taxon>Sordariomycetidae</taxon>
        <taxon>Sordariales</taxon>
        <taxon>Lasiosphaeriaceae</taxon>
        <taxon>Lasiosphaeria</taxon>
    </lineage>
</organism>
<keyword evidence="3" id="KW-1185">Reference proteome</keyword>
<feature type="chain" id="PRO_5041246995" evidence="1">
    <location>
        <begin position="20"/>
        <end position="125"/>
    </location>
</feature>
<evidence type="ECO:0000313" key="3">
    <source>
        <dbReference type="Proteomes" id="UP001172101"/>
    </source>
</evidence>
<sequence length="125" mass="12883">MRATTALLLVGGLASTALGAATKMFSDENCETEITGSKVVFNGFATGDAIIPPEAKAIKVDSRSDVWSAYQGKEGDGCFGKLFGSLKNEECVKLGPENGIVCTRLCSGGLGGGNCAPTEITDKDE</sequence>
<proteinExistence type="predicted"/>
<dbReference type="GeneID" id="85320442"/>
<evidence type="ECO:0000256" key="1">
    <source>
        <dbReference type="SAM" id="SignalP"/>
    </source>
</evidence>
<dbReference type="RefSeq" id="XP_060301587.1">
    <property type="nucleotide sequence ID" value="XM_060437172.1"/>
</dbReference>
<comment type="caution">
    <text evidence="2">The sequence shown here is derived from an EMBL/GenBank/DDBJ whole genome shotgun (WGS) entry which is preliminary data.</text>
</comment>
<keyword evidence="1" id="KW-0732">Signal</keyword>
<dbReference type="AlphaFoldDB" id="A0AA40B6Y5"/>
<reference evidence="2" key="1">
    <citation type="submission" date="2023-06" db="EMBL/GenBank/DDBJ databases">
        <title>Genome-scale phylogeny and comparative genomics of the fungal order Sordariales.</title>
        <authorList>
            <consortium name="Lawrence Berkeley National Laboratory"/>
            <person name="Hensen N."/>
            <person name="Bonometti L."/>
            <person name="Westerberg I."/>
            <person name="Brannstrom I.O."/>
            <person name="Guillou S."/>
            <person name="Cros-Aarteil S."/>
            <person name="Calhoun S."/>
            <person name="Haridas S."/>
            <person name="Kuo A."/>
            <person name="Mondo S."/>
            <person name="Pangilinan J."/>
            <person name="Riley R."/>
            <person name="LaButti K."/>
            <person name="Andreopoulos B."/>
            <person name="Lipzen A."/>
            <person name="Chen C."/>
            <person name="Yanf M."/>
            <person name="Daum C."/>
            <person name="Ng V."/>
            <person name="Clum A."/>
            <person name="Steindorff A."/>
            <person name="Ohm R."/>
            <person name="Martin F."/>
            <person name="Silar P."/>
            <person name="Natvig D."/>
            <person name="Lalanne C."/>
            <person name="Gautier V."/>
            <person name="Ament-velasquez S.L."/>
            <person name="Kruys A."/>
            <person name="Hutchinson M.I."/>
            <person name="Powell A.J."/>
            <person name="Barry K."/>
            <person name="Miller A.N."/>
            <person name="Grigoriev I.V."/>
            <person name="Debuchy R."/>
            <person name="Gladieux P."/>
            <person name="Thoren M.H."/>
            <person name="Johannesson H."/>
        </authorList>
    </citation>
    <scope>NUCLEOTIDE SEQUENCE</scope>
    <source>
        <strain evidence="2">SMH2392-1A</strain>
    </source>
</reference>
<feature type="signal peptide" evidence="1">
    <location>
        <begin position="1"/>
        <end position="19"/>
    </location>
</feature>
<dbReference type="EMBL" id="JAUIRO010000002">
    <property type="protein sequence ID" value="KAK0728732.1"/>
    <property type="molecule type" value="Genomic_DNA"/>
</dbReference>
<evidence type="ECO:0000313" key="2">
    <source>
        <dbReference type="EMBL" id="KAK0728732.1"/>
    </source>
</evidence>
<accession>A0AA40B6Y5</accession>
<protein>
    <submittedName>
        <fullName evidence="2">Uncharacterized protein</fullName>
    </submittedName>
</protein>